<dbReference type="Pfam" id="PF00628">
    <property type="entry name" value="PHD"/>
    <property type="match status" value="1"/>
</dbReference>
<evidence type="ECO:0000259" key="5">
    <source>
        <dbReference type="SMART" id="SM00249"/>
    </source>
</evidence>
<dbReference type="RefSeq" id="XP_004997420.1">
    <property type="nucleotide sequence ID" value="XM_004997363.1"/>
</dbReference>
<dbReference type="GeneID" id="16078017"/>
<feature type="compositionally biased region" description="Polar residues" evidence="4">
    <location>
        <begin position="231"/>
        <end position="241"/>
    </location>
</feature>
<dbReference type="AlphaFoldDB" id="F2U0D1"/>
<evidence type="ECO:0000256" key="3">
    <source>
        <dbReference type="ARBA" id="ARBA00022833"/>
    </source>
</evidence>
<name>F2U0D1_SALR5</name>
<dbReference type="InterPro" id="IPR001965">
    <property type="entry name" value="Znf_PHD"/>
</dbReference>
<dbReference type="InParanoid" id="F2U0D1"/>
<feature type="domain" description="Zinc finger PHD-type" evidence="5">
    <location>
        <begin position="29"/>
        <end position="80"/>
    </location>
</feature>
<gene>
    <name evidence="6" type="ORF">PTSG_11731</name>
</gene>
<dbReference type="GO" id="GO:0008270">
    <property type="term" value="F:zinc ion binding"/>
    <property type="evidence" value="ECO:0007669"/>
    <property type="project" value="UniProtKB-KW"/>
</dbReference>
<dbReference type="Pfam" id="PF21198">
    <property type="entry name" value="ASH2L-like_WH"/>
    <property type="match status" value="1"/>
</dbReference>
<dbReference type="InterPro" id="IPR019786">
    <property type="entry name" value="Zinc_finger_PHD-type_CS"/>
</dbReference>
<proteinExistence type="predicted"/>
<dbReference type="STRING" id="946362.F2U0D1"/>
<dbReference type="InterPro" id="IPR053835">
    <property type="entry name" value="ASH2L-like_WH"/>
</dbReference>
<evidence type="ECO:0000313" key="7">
    <source>
        <dbReference type="Proteomes" id="UP000007799"/>
    </source>
</evidence>
<keyword evidence="1" id="KW-0479">Metal-binding</keyword>
<evidence type="ECO:0000256" key="1">
    <source>
        <dbReference type="ARBA" id="ARBA00022723"/>
    </source>
</evidence>
<dbReference type="OrthoDB" id="10033786at2759"/>
<evidence type="ECO:0000256" key="2">
    <source>
        <dbReference type="ARBA" id="ARBA00022771"/>
    </source>
</evidence>
<dbReference type="KEGG" id="sre:PTSG_11731"/>
<protein>
    <recommendedName>
        <fullName evidence="5">Zinc finger PHD-type domain-containing protein</fullName>
    </recommendedName>
</protein>
<evidence type="ECO:0000313" key="6">
    <source>
        <dbReference type="EMBL" id="EGD80859.1"/>
    </source>
</evidence>
<evidence type="ECO:0000256" key="4">
    <source>
        <dbReference type="SAM" id="MobiDB-lite"/>
    </source>
</evidence>
<dbReference type="SMART" id="SM00249">
    <property type="entry name" value="PHD"/>
    <property type="match status" value="1"/>
</dbReference>
<dbReference type="Proteomes" id="UP000007799">
    <property type="component" value="Unassembled WGS sequence"/>
</dbReference>
<feature type="region of interest" description="Disordered" evidence="4">
    <location>
        <begin position="184"/>
        <end position="208"/>
    </location>
</feature>
<sequence>MPSYSRSTTRSRRSQPAPSLAKSNAEPTACLCGRLWDYDQQMVECGRCKMWHHLKCVRIPDFGPHMLASMDYAYECAQCSPKNECFFERQKPTFKHIVLTALWNLQKEVQKDAPDREFVSISNELIPFIEKHAEQLMHKRTESEREGWQTKCKRVLGQDHQCWERRGDDEVRFVNWREPWLMASDPPPSAKRQASDTAKPAKRAKAPIQDPAVVAVPYTKEGWRYEYAQPASGSSEHSTSYRIVRWQSPPQIASG</sequence>
<organism evidence="7">
    <name type="scientific">Salpingoeca rosetta (strain ATCC 50818 / BSB-021)</name>
    <dbReference type="NCBI Taxonomy" id="946362"/>
    <lineage>
        <taxon>Eukaryota</taxon>
        <taxon>Choanoflagellata</taxon>
        <taxon>Craspedida</taxon>
        <taxon>Salpingoecidae</taxon>
        <taxon>Salpingoeca</taxon>
    </lineage>
</organism>
<accession>F2U0D1</accession>
<dbReference type="PROSITE" id="PS01359">
    <property type="entry name" value="ZF_PHD_1"/>
    <property type="match status" value="1"/>
</dbReference>
<keyword evidence="2" id="KW-0863">Zinc-finger</keyword>
<reference evidence="6" key="1">
    <citation type="submission" date="2009-08" db="EMBL/GenBank/DDBJ databases">
        <title>Annotation of Salpingoeca rosetta.</title>
        <authorList>
            <consortium name="The Broad Institute Genome Sequencing Platform"/>
            <person name="Russ C."/>
            <person name="Cuomo C."/>
            <person name="Burger G."/>
            <person name="Gray M.W."/>
            <person name="Holland P.W.H."/>
            <person name="King N."/>
            <person name="Lang F.B.F."/>
            <person name="Roger A.J."/>
            <person name="Ruiz-Trillo I."/>
            <person name="Young S.K."/>
            <person name="Zeng Q."/>
            <person name="Gargeya S."/>
            <person name="Alvarado L."/>
            <person name="Berlin A."/>
            <person name="Chapman S.B."/>
            <person name="Chen Z."/>
            <person name="Freedman E."/>
            <person name="Gellesch M."/>
            <person name="Goldberg J."/>
            <person name="Griggs A."/>
            <person name="Gujja S."/>
            <person name="Heilman E."/>
            <person name="Heiman D."/>
            <person name="Howarth C."/>
            <person name="Mehta T."/>
            <person name="Neiman D."/>
            <person name="Pearson M."/>
            <person name="Roberts A."/>
            <person name="Saif S."/>
            <person name="Shea T."/>
            <person name="Shenoy N."/>
            <person name="Sisk P."/>
            <person name="Stolte C."/>
            <person name="Sykes S."/>
            <person name="White J."/>
            <person name="Yandava C."/>
            <person name="Haas B."/>
            <person name="Nusbaum C."/>
            <person name="Birren B."/>
        </authorList>
    </citation>
    <scope>NUCLEOTIDE SEQUENCE [LARGE SCALE GENOMIC DNA]</scope>
    <source>
        <strain evidence="6">ATCC 50818</strain>
    </source>
</reference>
<dbReference type="EMBL" id="GL832958">
    <property type="protein sequence ID" value="EGD80859.1"/>
    <property type="molecule type" value="Genomic_DNA"/>
</dbReference>
<dbReference type="InterPro" id="IPR011011">
    <property type="entry name" value="Znf_FYVE_PHD"/>
</dbReference>
<feature type="non-terminal residue" evidence="6">
    <location>
        <position position="255"/>
    </location>
</feature>
<dbReference type="Gene3D" id="3.90.980.20">
    <property type="match status" value="1"/>
</dbReference>
<feature type="region of interest" description="Disordered" evidence="4">
    <location>
        <begin position="229"/>
        <end position="255"/>
    </location>
</feature>
<dbReference type="InterPro" id="IPR019787">
    <property type="entry name" value="Znf_PHD-finger"/>
</dbReference>
<dbReference type="SUPFAM" id="SSF57903">
    <property type="entry name" value="FYVE/PHD zinc finger"/>
    <property type="match status" value="1"/>
</dbReference>
<feature type="region of interest" description="Disordered" evidence="4">
    <location>
        <begin position="1"/>
        <end position="23"/>
    </location>
</feature>
<keyword evidence="7" id="KW-1185">Reference proteome</keyword>
<keyword evidence="3" id="KW-0862">Zinc</keyword>